<keyword evidence="1 7" id="KW-1003">Cell membrane</keyword>
<dbReference type="Proteomes" id="UP000321103">
    <property type="component" value="Unassembled WGS sequence"/>
</dbReference>
<feature type="compositionally biased region" description="Basic and acidic residues" evidence="8">
    <location>
        <begin position="61"/>
        <end position="70"/>
    </location>
</feature>
<evidence type="ECO:0000256" key="1">
    <source>
        <dbReference type="ARBA" id="ARBA00022475"/>
    </source>
</evidence>
<organism evidence="9 10">
    <name type="scientific">Kocuria turfanensis</name>
    <dbReference type="NCBI Taxonomy" id="388357"/>
    <lineage>
        <taxon>Bacteria</taxon>
        <taxon>Bacillati</taxon>
        <taxon>Actinomycetota</taxon>
        <taxon>Actinomycetes</taxon>
        <taxon>Micrococcales</taxon>
        <taxon>Micrococcaceae</taxon>
        <taxon>Kocuria</taxon>
    </lineage>
</organism>
<gene>
    <name evidence="7" type="primary">crgA</name>
    <name evidence="9" type="ORF">KTU01_27310</name>
</gene>
<proteinExistence type="inferred from homology"/>
<keyword evidence="3 7" id="KW-0812">Transmembrane</keyword>
<dbReference type="Pfam" id="PF06781">
    <property type="entry name" value="CrgA"/>
    <property type="match status" value="1"/>
</dbReference>
<keyword evidence="6 7" id="KW-0131">Cell cycle</keyword>
<keyword evidence="5 7" id="KW-0472">Membrane</keyword>
<dbReference type="STRING" id="388357.GCA_001580365_02750"/>
<dbReference type="GO" id="GO:0005886">
    <property type="term" value="C:plasma membrane"/>
    <property type="evidence" value="ECO:0007669"/>
    <property type="project" value="UniProtKB-SubCell"/>
</dbReference>
<comment type="caution">
    <text evidence="9">The sequence shown here is derived from an EMBL/GenBank/DDBJ whole genome shotgun (WGS) entry which is preliminary data.</text>
</comment>
<protein>
    <recommendedName>
        <fullName evidence="7">Cell division protein CrgA</fullName>
    </recommendedName>
</protein>
<keyword evidence="10" id="KW-1185">Reference proteome</keyword>
<dbReference type="GO" id="GO:0051301">
    <property type="term" value="P:cell division"/>
    <property type="evidence" value="ECO:0007669"/>
    <property type="project" value="UniProtKB-UniRule"/>
</dbReference>
<name>A0A512IG03_9MICC</name>
<evidence type="ECO:0000313" key="9">
    <source>
        <dbReference type="EMBL" id="GEO96608.1"/>
    </source>
</evidence>
<keyword evidence="4 7" id="KW-1133">Transmembrane helix</keyword>
<evidence type="ECO:0000256" key="4">
    <source>
        <dbReference type="ARBA" id="ARBA00022989"/>
    </source>
</evidence>
<feature type="transmembrane region" description="Helical" evidence="7">
    <location>
        <begin position="107"/>
        <end position="128"/>
    </location>
</feature>
<feature type="region of interest" description="Disordered" evidence="8">
    <location>
        <begin position="1"/>
        <end position="29"/>
    </location>
</feature>
<sequence length="133" mass="14184">MPESKNRRKKPARRPGGSGRTAPAAGPQVDEELARLAAEGLPGGSTAYDPDATAAAVAQELTERSRHGSPESHAPTPTWYKAVMLGLLVVGLLWLIVYYLFQGAYPVPGIGTWNIAVGLGLMMAGLIMTTKWR</sequence>
<keyword evidence="2 7" id="KW-0132">Cell division</keyword>
<feature type="compositionally biased region" description="Basic residues" evidence="8">
    <location>
        <begin position="1"/>
        <end position="13"/>
    </location>
</feature>
<evidence type="ECO:0000256" key="2">
    <source>
        <dbReference type="ARBA" id="ARBA00022618"/>
    </source>
</evidence>
<evidence type="ECO:0000256" key="8">
    <source>
        <dbReference type="SAM" id="MobiDB-lite"/>
    </source>
</evidence>
<evidence type="ECO:0000256" key="7">
    <source>
        <dbReference type="HAMAP-Rule" id="MF_00631"/>
    </source>
</evidence>
<reference evidence="9 10" key="1">
    <citation type="submission" date="2019-07" db="EMBL/GenBank/DDBJ databases">
        <title>Whole genome shotgun sequence of Kocuria turfanensis NBRC 107627.</title>
        <authorList>
            <person name="Hosoyama A."/>
            <person name="Uohara A."/>
            <person name="Ohji S."/>
            <person name="Ichikawa N."/>
        </authorList>
    </citation>
    <scope>NUCLEOTIDE SEQUENCE [LARGE SCALE GENOMIC DNA]</scope>
    <source>
        <strain evidence="9 10">NBRC 107627</strain>
    </source>
</reference>
<accession>A0A512IG03</accession>
<dbReference type="RefSeq" id="WP_186815662.1">
    <property type="nucleotide sequence ID" value="NZ_BJZS01000091.1"/>
</dbReference>
<feature type="transmembrane region" description="Helical" evidence="7">
    <location>
        <begin position="82"/>
        <end position="101"/>
    </location>
</feature>
<dbReference type="HAMAP" id="MF_00631">
    <property type="entry name" value="CrgA"/>
    <property type="match status" value="1"/>
</dbReference>
<comment type="subcellular location">
    <subcellularLocation>
        <location evidence="7">Cell membrane</location>
        <topology evidence="7">Multi-pass membrane protein</topology>
    </subcellularLocation>
</comment>
<comment type="function">
    <text evidence="7">Involved in cell division.</text>
</comment>
<evidence type="ECO:0000256" key="3">
    <source>
        <dbReference type="ARBA" id="ARBA00022692"/>
    </source>
</evidence>
<comment type="similarity">
    <text evidence="7">Belongs to the CrgA family.</text>
</comment>
<dbReference type="AlphaFoldDB" id="A0A512IG03"/>
<dbReference type="InterPro" id="IPR009619">
    <property type="entry name" value="CrgA"/>
</dbReference>
<evidence type="ECO:0000256" key="6">
    <source>
        <dbReference type="ARBA" id="ARBA00023306"/>
    </source>
</evidence>
<evidence type="ECO:0000313" key="10">
    <source>
        <dbReference type="Proteomes" id="UP000321103"/>
    </source>
</evidence>
<evidence type="ECO:0000256" key="5">
    <source>
        <dbReference type="ARBA" id="ARBA00023136"/>
    </source>
</evidence>
<dbReference type="EMBL" id="BJZS01000091">
    <property type="protein sequence ID" value="GEO96608.1"/>
    <property type="molecule type" value="Genomic_DNA"/>
</dbReference>
<feature type="region of interest" description="Disordered" evidence="8">
    <location>
        <begin position="56"/>
        <end position="76"/>
    </location>
</feature>